<dbReference type="EMBL" id="WUAV01000005">
    <property type="protein sequence ID" value="KAF1754395.1"/>
    <property type="molecule type" value="Genomic_DNA"/>
</dbReference>
<dbReference type="KEGG" id="crq:GCK72_020956"/>
<dbReference type="CTD" id="78777045"/>
<organism evidence="1 2">
    <name type="scientific">Caenorhabditis remanei</name>
    <name type="common">Caenorhabditis vulgaris</name>
    <dbReference type="NCBI Taxonomy" id="31234"/>
    <lineage>
        <taxon>Eukaryota</taxon>
        <taxon>Metazoa</taxon>
        <taxon>Ecdysozoa</taxon>
        <taxon>Nematoda</taxon>
        <taxon>Chromadorea</taxon>
        <taxon>Rhabditida</taxon>
        <taxon>Rhabditina</taxon>
        <taxon>Rhabditomorpha</taxon>
        <taxon>Rhabditoidea</taxon>
        <taxon>Rhabditidae</taxon>
        <taxon>Peloderinae</taxon>
        <taxon>Caenorhabditis</taxon>
    </lineage>
</organism>
<dbReference type="AlphaFoldDB" id="A0A6A5GIK3"/>
<reference evidence="1 2" key="1">
    <citation type="submission" date="2019-12" db="EMBL/GenBank/DDBJ databases">
        <title>Chromosome-level assembly of the Caenorhabditis remanei genome.</title>
        <authorList>
            <person name="Teterina A.A."/>
            <person name="Willis J.H."/>
            <person name="Phillips P.C."/>
        </authorList>
    </citation>
    <scope>NUCLEOTIDE SEQUENCE [LARGE SCALE GENOMIC DNA]</scope>
    <source>
        <strain evidence="1 2">PX506</strain>
        <tissue evidence="1">Whole organism</tissue>
    </source>
</reference>
<comment type="caution">
    <text evidence="1">The sequence shown here is derived from an EMBL/GenBank/DDBJ whole genome shotgun (WGS) entry which is preliminary data.</text>
</comment>
<dbReference type="GeneID" id="78777045"/>
<name>A0A6A5GIK3_CAERE</name>
<sequence>MKKWIIENPFDVMKFIHFEKIDITVENWTNEAFFNWTEEILYSPSFIKYKISFENCSIDNDIYNLLGLPYRTVNGRSTWYFKMPEKNQVLHVIYYASKSVIFTRVDIEDVPEVAVMNFDVQLID</sequence>
<evidence type="ECO:0000313" key="1">
    <source>
        <dbReference type="EMBL" id="KAF1754395.1"/>
    </source>
</evidence>
<evidence type="ECO:0008006" key="3">
    <source>
        <dbReference type="Google" id="ProtNLM"/>
    </source>
</evidence>
<proteinExistence type="predicted"/>
<dbReference type="RefSeq" id="XP_053582818.1">
    <property type="nucleotide sequence ID" value="XM_053733905.1"/>
</dbReference>
<accession>A0A6A5GIK3</accession>
<gene>
    <name evidence="1" type="ORF">GCK72_020956</name>
</gene>
<protein>
    <recommendedName>
        <fullName evidence="3">DUF38 domain-containing protein</fullName>
    </recommendedName>
</protein>
<dbReference type="Proteomes" id="UP000483820">
    <property type="component" value="Chromosome V"/>
</dbReference>
<evidence type="ECO:0000313" key="2">
    <source>
        <dbReference type="Proteomes" id="UP000483820"/>
    </source>
</evidence>